<dbReference type="Proteomes" id="UP000327013">
    <property type="component" value="Unassembled WGS sequence"/>
</dbReference>
<comment type="caution">
    <text evidence="2">The sequence shown here is derived from an EMBL/GenBank/DDBJ whole genome shotgun (WGS) entry which is preliminary data.</text>
</comment>
<evidence type="ECO:0000256" key="1">
    <source>
        <dbReference type="SAM" id="MobiDB-lite"/>
    </source>
</evidence>
<dbReference type="OrthoDB" id="2149705at2759"/>
<organism evidence="2 3">
    <name type="scientific">Carpinus fangiana</name>
    <dbReference type="NCBI Taxonomy" id="176857"/>
    <lineage>
        <taxon>Eukaryota</taxon>
        <taxon>Viridiplantae</taxon>
        <taxon>Streptophyta</taxon>
        <taxon>Embryophyta</taxon>
        <taxon>Tracheophyta</taxon>
        <taxon>Spermatophyta</taxon>
        <taxon>Magnoliopsida</taxon>
        <taxon>eudicotyledons</taxon>
        <taxon>Gunneridae</taxon>
        <taxon>Pentapetalae</taxon>
        <taxon>rosids</taxon>
        <taxon>fabids</taxon>
        <taxon>Fagales</taxon>
        <taxon>Betulaceae</taxon>
        <taxon>Carpinus</taxon>
    </lineage>
</organism>
<evidence type="ECO:0000313" key="2">
    <source>
        <dbReference type="EMBL" id="KAB8356528.1"/>
    </source>
</evidence>
<keyword evidence="3" id="KW-1185">Reference proteome</keyword>
<accession>A0A5N6KXS4</accession>
<evidence type="ECO:0000313" key="3">
    <source>
        <dbReference type="Proteomes" id="UP000327013"/>
    </source>
</evidence>
<dbReference type="EMBL" id="VIBQ01000016">
    <property type="protein sequence ID" value="KAB8356528.1"/>
    <property type="molecule type" value="Genomic_DNA"/>
</dbReference>
<dbReference type="AlphaFoldDB" id="A0A5N6KXS4"/>
<name>A0A5N6KXS4_9ROSI</name>
<sequence length="201" mass="22808">MAPRAPAGATSLTTHRPESSSDSLNRVQKKQSGLRQLRIQANFTNLPSIDSVPFATRISRAIPQPKTDFAISIYPIHVKAIVEGRKDHEYRKYSLPATRMWIYETAPISAIRYRAVISKGKRSGELQECHLRIERNRLFNEGHGESAKLYAHEILELHQLKQPLTLASMISRGWIKGAPQKYCWMAADMVAELEDGMKKLK</sequence>
<feature type="region of interest" description="Disordered" evidence="1">
    <location>
        <begin position="1"/>
        <end position="31"/>
    </location>
</feature>
<proteinExistence type="predicted"/>
<feature type="compositionally biased region" description="Polar residues" evidence="1">
    <location>
        <begin position="10"/>
        <end position="31"/>
    </location>
</feature>
<reference evidence="2 3" key="1">
    <citation type="submission" date="2019-06" db="EMBL/GenBank/DDBJ databases">
        <title>A chromosomal-level reference genome of Carpinus fangiana (Coryloideae, Betulaceae).</title>
        <authorList>
            <person name="Yang X."/>
            <person name="Wang Z."/>
            <person name="Zhang L."/>
            <person name="Hao G."/>
            <person name="Liu J."/>
            <person name="Yang Y."/>
        </authorList>
    </citation>
    <scope>NUCLEOTIDE SEQUENCE [LARGE SCALE GENOMIC DNA]</scope>
    <source>
        <strain evidence="2">Cfa_2016G</strain>
        <tissue evidence="2">Leaf</tissue>
    </source>
</reference>
<protein>
    <submittedName>
        <fullName evidence="2">Uncharacterized protein</fullName>
    </submittedName>
</protein>
<gene>
    <name evidence="2" type="ORF">FH972_024111</name>
</gene>